<proteinExistence type="predicted"/>
<dbReference type="PANTHER" id="PTHR43539">
    <property type="entry name" value="FLAVIN-BINDING MONOOXYGENASE-LIKE PROTEIN (AFU_ORTHOLOGUE AFUA_4G09220)"/>
    <property type="match status" value="1"/>
</dbReference>
<keyword evidence="3" id="KW-0560">Oxidoreductase</keyword>
<dbReference type="Pfam" id="PF00743">
    <property type="entry name" value="FMO-like"/>
    <property type="match status" value="1"/>
</dbReference>
<dbReference type="InterPro" id="IPR036188">
    <property type="entry name" value="FAD/NAD-bd_sf"/>
</dbReference>
<dbReference type="Gene3D" id="3.50.50.60">
    <property type="entry name" value="FAD/NAD(P)-binding domain"/>
    <property type="match status" value="2"/>
</dbReference>
<dbReference type="InterPro" id="IPR020946">
    <property type="entry name" value="Flavin_mOase-like"/>
</dbReference>
<dbReference type="SUPFAM" id="SSF51905">
    <property type="entry name" value="FAD/NAD(P)-binding domain"/>
    <property type="match status" value="2"/>
</dbReference>
<dbReference type="PANTHER" id="PTHR43539:SF68">
    <property type="entry name" value="FLAVIN-BINDING MONOOXYGENASE-LIKE PROTEIN (AFU_ORTHOLOGUE AFUA_4G09220)"/>
    <property type="match status" value="1"/>
</dbReference>
<dbReference type="GO" id="GO:0004499">
    <property type="term" value="F:N,N-dimethylaniline monooxygenase activity"/>
    <property type="evidence" value="ECO:0007669"/>
    <property type="project" value="InterPro"/>
</dbReference>
<dbReference type="AlphaFoldDB" id="A0A4Y7Q1V9"/>
<sequence>MSASIKPQVSLPTIERLGSKIPESLDAKAVASKWFTGFSEAIAAEDAHKVVDMVVEDAFWRDMLALTWEFRTFQGTPRILRFLTDRLSEAKLQALKLDEGTVELQKPFPDIAWIHAQFTFETAVGSGFGVFRLVLLGSGEWKAHTIYTNLEELKGFPERIGTLRDHLPNHGKWLDKRQREIDFEDTEPAVIVIGGGHSGLDIAARLKHLDVPTLVIEKNARIGDQWRKRYQSLCLHDPVGYDHMPYIPFPASWPVFTPAMKLADWLESFAHSMELNVWTGATIASIIQDENKVPLNGDQGPGAWTVTIKRSDGRERTFHPRHVVFALGFGSGVPNMPTYPGMDDFGGTMIHSSQYRSGRDNEGKKVVIIGACNSGHDIAQDNYHHGVDVTIFQRNSTYVLSTERGIPVLFAPYWEGSTPIAPTELADRLSASLPLHLLKIISQRITAYISELDRALLDGLHKVGFRTNTGEDGSGSFYLAHTRAGGYYVDVGASQLIIDGKIKLKNDSQISRFTPEGIEFDNGSTLRADVIIFATGYGDARDPVRTLCGDKIADLLLPVWGLNDEGELSSIGRWSGVPGLYFQVGNLAISRFTSKHLSLQIKAIEVGVFGTRYAARA</sequence>
<keyword evidence="1" id="KW-0285">Flavoprotein</keyword>
<evidence type="ECO:0000256" key="2">
    <source>
        <dbReference type="ARBA" id="ARBA00022827"/>
    </source>
</evidence>
<evidence type="ECO:0000313" key="5">
    <source>
        <dbReference type="Proteomes" id="UP000294933"/>
    </source>
</evidence>
<evidence type="ECO:0000313" key="4">
    <source>
        <dbReference type="EMBL" id="TDL21218.1"/>
    </source>
</evidence>
<gene>
    <name evidence="4" type="ORF">BD410DRAFT_789970</name>
</gene>
<keyword evidence="5" id="KW-1185">Reference proteome</keyword>
<dbReference type="Proteomes" id="UP000294933">
    <property type="component" value="Unassembled WGS sequence"/>
</dbReference>
<dbReference type="VEuPathDB" id="FungiDB:BD410DRAFT_789970"/>
<dbReference type="GO" id="GO:0050660">
    <property type="term" value="F:flavin adenine dinucleotide binding"/>
    <property type="evidence" value="ECO:0007669"/>
    <property type="project" value="InterPro"/>
</dbReference>
<dbReference type="OrthoDB" id="74360at2759"/>
<dbReference type="GO" id="GO:0050661">
    <property type="term" value="F:NADP binding"/>
    <property type="evidence" value="ECO:0007669"/>
    <property type="project" value="InterPro"/>
</dbReference>
<evidence type="ECO:0000256" key="3">
    <source>
        <dbReference type="ARBA" id="ARBA00023002"/>
    </source>
</evidence>
<keyword evidence="2" id="KW-0274">FAD</keyword>
<protein>
    <submittedName>
        <fullName evidence="4">FAD/NAD-binding domain-containing protein</fullName>
    </submittedName>
</protein>
<evidence type="ECO:0000256" key="1">
    <source>
        <dbReference type="ARBA" id="ARBA00022630"/>
    </source>
</evidence>
<reference evidence="4 5" key="1">
    <citation type="submission" date="2018-06" db="EMBL/GenBank/DDBJ databases">
        <title>A transcriptomic atlas of mushroom development highlights an independent origin of complex multicellularity.</title>
        <authorList>
            <consortium name="DOE Joint Genome Institute"/>
            <person name="Krizsan K."/>
            <person name="Almasi E."/>
            <person name="Merenyi Z."/>
            <person name="Sahu N."/>
            <person name="Viragh M."/>
            <person name="Koszo T."/>
            <person name="Mondo S."/>
            <person name="Kiss B."/>
            <person name="Balint B."/>
            <person name="Kues U."/>
            <person name="Barry K."/>
            <person name="Hegedus J.C."/>
            <person name="Henrissat B."/>
            <person name="Johnson J."/>
            <person name="Lipzen A."/>
            <person name="Ohm R."/>
            <person name="Nagy I."/>
            <person name="Pangilinan J."/>
            <person name="Yan J."/>
            <person name="Xiong Y."/>
            <person name="Grigoriev I.V."/>
            <person name="Hibbett D.S."/>
            <person name="Nagy L.G."/>
        </authorList>
    </citation>
    <scope>NUCLEOTIDE SEQUENCE [LARGE SCALE GENOMIC DNA]</scope>
    <source>
        <strain evidence="4 5">SZMC22713</strain>
    </source>
</reference>
<dbReference type="EMBL" id="ML170182">
    <property type="protein sequence ID" value="TDL21218.1"/>
    <property type="molecule type" value="Genomic_DNA"/>
</dbReference>
<organism evidence="4 5">
    <name type="scientific">Rickenella mellea</name>
    <dbReference type="NCBI Taxonomy" id="50990"/>
    <lineage>
        <taxon>Eukaryota</taxon>
        <taxon>Fungi</taxon>
        <taxon>Dikarya</taxon>
        <taxon>Basidiomycota</taxon>
        <taxon>Agaricomycotina</taxon>
        <taxon>Agaricomycetes</taxon>
        <taxon>Hymenochaetales</taxon>
        <taxon>Rickenellaceae</taxon>
        <taxon>Rickenella</taxon>
    </lineage>
</organism>
<dbReference type="STRING" id="50990.A0A4Y7Q1V9"/>
<accession>A0A4Y7Q1V9</accession>
<dbReference type="InterPro" id="IPR050982">
    <property type="entry name" value="Auxin_biosynth/cation_transpt"/>
</dbReference>
<name>A0A4Y7Q1V9_9AGAM</name>